<dbReference type="RefSeq" id="YP_009482857.1">
    <property type="nucleotide sequence ID" value="NC_037667.1"/>
</dbReference>
<evidence type="ECO:0000256" key="6">
    <source>
        <dbReference type="PROSITE-ProRule" id="PRU10141"/>
    </source>
</evidence>
<dbReference type="KEGG" id="vg:36843729"/>
<evidence type="ECO:0000256" key="4">
    <source>
        <dbReference type="ARBA" id="ARBA00022777"/>
    </source>
</evidence>
<sequence length="683" mass="74532">MQTVAPPRMERSRRRRPSETSSSSSSSSSTSALSPQPSPRQHQQQSSQASPFPPLGPTMAATTPLGHARPQPPSGATAAHGGHVRAQPMRPDRSSGRQAGGRHVYSCASNDDDDHHHHRHDNNDDDMDSENDDDGGDDNGEDDRDGGSAGSDVDKGDDPRRAVNQSRPPRDHNFAAPRAHRHRAHPHGRHQQQQHQQAHPQRPTAYRQAQAHARGPRIIDCRRGTPDVHGPRPDSTGRGHPTTSLAATPTAATVDRRPRASATVPMLPLCETADDAQAVRALSGDKRYAVVRRLGSGASSSVFLACDRLRGDALVAIKVVSDAKVSRSEILAGTFLRGHRSIAAMIDWFSARDHYFLVFEHVDGPDLQVMWAGLPATRNFFAEEAFRHVFLCVLDAVAYCHAHGVVHRDIKMENVVVRDDGASACLVDFGFAFFVRPPHALLGAGTVEAGFGDTRATSAGIRAGGDAPDHRHRRAAVASAHQGYADVHTVQQRCHADASRPRSASVCVDAVRPPALDCIYRRNRDGMLTAVRMDTPDVLDASNAFVGTEEYCAPELTLGALVEPEDLFATDVYSLGVLLHVALTDRFPQRPEFVHFLIDTRHRLEQAWHRVDPRAALADPRLVAEINRRGALDLATAPSTSHAPLSVEVCDLIARMLRPVPAERITLAQVRAHPWVTTGRRRR</sequence>
<dbReference type="SUPFAM" id="SSF56112">
    <property type="entry name" value="Protein kinase-like (PK-like)"/>
    <property type="match status" value="1"/>
</dbReference>
<feature type="compositionally biased region" description="Acidic residues" evidence="7">
    <location>
        <begin position="123"/>
        <end position="144"/>
    </location>
</feature>
<dbReference type="PANTHER" id="PTHR24346">
    <property type="entry name" value="MAP/MICROTUBULE AFFINITY-REGULATING KINASE"/>
    <property type="match status" value="1"/>
</dbReference>
<keyword evidence="2" id="KW-0808">Transferase</keyword>
<reference evidence="9" key="1">
    <citation type="journal article" date="2018" name="Nat. Commun.">
        <title>Diversity and evolution of the emerging Pandoraviridae family.</title>
        <authorList>
            <person name="Legendre M."/>
            <person name="Fabre E."/>
            <person name="Poirot O."/>
            <person name="Jeudy S."/>
            <person name="Lartigue A."/>
            <person name="Alempic J.M."/>
            <person name="Beucher L."/>
            <person name="Philippe N."/>
            <person name="Bertaux L."/>
            <person name="Christo-Foroux E."/>
            <person name="Labadie K."/>
            <person name="Coute Y."/>
            <person name="Abergel C."/>
            <person name="Claverie J.M."/>
        </authorList>
    </citation>
    <scope>NUCLEOTIDE SEQUENCE [LARGE SCALE GENOMIC DNA]</scope>
    <source>
        <strain evidence="9">Quercus</strain>
    </source>
</reference>
<dbReference type="InterPro" id="IPR008271">
    <property type="entry name" value="Ser/Thr_kinase_AS"/>
</dbReference>
<dbReference type="GO" id="GO:0005524">
    <property type="term" value="F:ATP binding"/>
    <property type="evidence" value="ECO:0007669"/>
    <property type="project" value="UniProtKB-UniRule"/>
</dbReference>
<dbReference type="InterPro" id="IPR000719">
    <property type="entry name" value="Prot_kinase_dom"/>
</dbReference>
<keyword evidence="5 6" id="KW-0067">ATP-binding</keyword>
<accession>A0A2U7U820</accession>
<evidence type="ECO:0000256" key="5">
    <source>
        <dbReference type="ARBA" id="ARBA00022840"/>
    </source>
</evidence>
<dbReference type="PANTHER" id="PTHR24346:SF82">
    <property type="entry name" value="KP78A-RELATED"/>
    <property type="match status" value="1"/>
</dbReference>
<dbReference type="PROSITE" id="PS00107">
    <property type="entry name" value="PROTEIN_KINASE_ATP"/>
    <property type="match status" value="1"/>
</dbReference>
<proteinExistence type="predicted"/>
<gene>
    <name evidence="9" type="ORF">pqer_cds_166</name>
</gene>
<dbReference type="GO" id="GO:0004674">
    <property type="term" value="F:protein serine/threonine kinase activity"/>
    <property type="evidence" value="ECO:0007669"/>
    <property type="project" value="UniProtKB-KW"/>
</dbReference>
<dbReference type="EMBL" id="MG011689">
    <property type="protein sequence ID" value="AVK74588.1"/>
    <property type="molecule type" value="Genomic_DNA"/>
</dbReference>
<keyword evidence="3 6" id="KW-0547">Nucleotide-binding</keyword>
<feature type="compositionally biased region" description="Basic and acidic residues" evidence="7">
    <location>
        <begin position="152"/>
        <end position="161"/>
    </location>
</feature>
<dbReference type="Pfam" id="PF00069">
    <property type="entry name" value="Pkinase"/>
    <property type="match status" value="2"/>
</dbReference>
<feature type="compositionally biased region" description="Low complexity" evidence="7">
    <location>
        <begin position="19"/>
        <end position="50"/>
    </location>
</feature>
<organism evidence="9">
    <name type="scientific">Pandoravirus quercus</name>
    <dbReference type="NCBI Taxonomy" id="2107709"/>
    <lineage>
        <taxon>Viruses</taxon>
        <taxon>Pandoravirus</taxon>
    </lineage>
</organism>
<dbReference type="GeneID" id="36843729"/>
<evidence type="ECO:0000256" key="1">
    <source>
        <dbReference type="ARBA" id="ARBA00022527"/>
    </source>
</evidence>
<dbReference type="InterPro" id="IPR011009">
    <property type="entry name" value="Kinase-like_dom_sf"/>
</dbReference>
<evidence type="ECO:0000259" key="8">
    <source>
        <dbReference type="PROSITE" id="PS50011"/>
    </source>
</evidence>
<feature type="domain" description="Protein kinase" evidence="8">
    <location>
        <begin position="288"/>
        <end position="676"/>
    </location>
</feature>
<feature type="region of interest" description="Disordered" evidence="7">
    <location>
        <begin position="1"/>
        <end position="259"/>
    </location>
</feature>
<evidence type="ECO:0000313" key="9">
    <source>
        <dbReference type="EMBL" id="AVK74588.1"/>
    </source>
</evidence>
<keyword evidence="4 9" id="KW-0418">Kinase</keyword>
<evidence type="ECO:0000256" key="7">
    <source>
        <dbReference type="SAM" id="MobiDB-lite"/>
    </source>
</evidence>
<feature type="compositionally biased region" description="Low complexity" evidence="7">
    <location>
        <begin position="193"/>
        <end position="203"/>
    </location>
</feature>
<dbReference type="GO" id="GO:0035556">
    <property type="term" value="P:intracellular signal transduction"/>
    <property type="evidence" value="ECO:0007669"/>
    <property type="project" value="TreeGrafter"/>
</dbReference>
<evidence type="ECO:0000256" key="3">
    <source>
        <dbReference type="ARBA" id="ARBA00022741"/>
    </source>
</evidence>
<dbReference type="SMART" id="SM00220">
    <property type="entry name" value="S_TKc"/>
    <property type="match status" value="1"/>
</dbReference>
<feature type="compositionally biased region" description="Basic residues" evidence="7">
    <location>
        <begin position="178"/>
        <end position="192"/>
    </location>
</feature>
<feature type="compositionally biased region" description="Low complexity" evidence="7">
    <location>
        <begin position="241"/>
        <end position="253"/>
    </location>
</feature>
<dbReference type="PROSITE" id="PS50011">
    <property type="entry name" value="PROTEIN_KINASE_DOM"/>
    <property type="match status" value="1"/>
</dbReference>
<feature type="binding site" evidence="6">
    <location>
        <position position="318"/>
    </location>
    <ligand>
        <name>ATP</name>
        <dbReference type="ChEBI" id="CHEBI:30616"/>
    </ligand>
</feature>
<dbReference type="PROSITE" id="PS00108">
    <property type="entry name" value="PROTEIN_KINASE_ST"/>
    <property type="match status" value="1"/>
</dbReference>
<evidence type="ECO:0000256" key="2">
    <source>
        <dbReference type="ARBA" id="ARBA00022679"/>
    </source>
</evidence>
<dbReference type="Gene3D" id="1.10.510.10">
    <property type="entry name" value="Transferase(Phosphotransferase) domain 1"/>
    <property type="match status" value="2"/>
</dbReference>
<feature type="compositionally biased region" description="Basic and acidic residues" evidence="7">
    <location>
        <begin position="217"/>
        <end position="237"/>
    </location>
</feature>
<dbReference type="InterPro" id="IPR017441">
    <property type="entry name" value="Protein_kinase_ATP_BS"/>
</dbReference>
<protein>
    <submittedName>
        <fullName evidence="9">Serine/threonine protein kinase</fullName>
    </submittedName>
</protein>
<name>A0A2U7U820_9VIRU</name>
<dbReference type="Proteomes" id="UP000248852">
    <property type="component" value="Segment"/>
</dbReference>
<keyword evidence="1 9" id="KW-0723">Serine/threonine-protein kinase</keyword>